<dbReference type="InterPro" id="IPR002942">
    <property type="entry name" value="S4_RNA-bd"/>
</dbReference>
<dbReference type="AlphaFoldDB" id="A0A972JAN7"/>
<reference evidence="7" key="1">
    <citation type="submission" date="2019-12" db="EMBL/GenBank/DDBJ databases">
        <title>Comparative genomics gives insights into the taxonomy of the Azoarcus-Aromatoleum group and reveals separate origins of nif in the plant-associated Azoarcus and non-plant-associated Aromatoleum sub-groups.</title>
        <authorList>
            <person name="Lafos M."/>
            <person name="Maluk M."/>
            <person name="Batista M."/>
            <person name="Junghare M."/>
            <person name="Carmona M."/>
            <person name="Faoro H."/>
            <person name="Cruz L.M."/>
            <person name="Battistoni F."/>
            <person name="De Souza E."/>
            <person name="Pedrosa F."/>
            <person name="Chen W.-M."/>
            <person name="Poole P.S."/>
            <person name="Dixon R.A."/>
            <person name="James E.K."/>
        </authorList>
    </citation>
    <scope>NUCLEOTIDE SEQUENCE</scope>
    <source>
        <strain evidence="7">NSC3</strain>
    </source>
</reference>
<dbReference type="GO" id="GO:0003727">
    <property type="term" value="F:single-stranded RNA binding"/>
    <property type="evidence" value="ECO:0007669"/>
    <property type="project" value="InterPro"/>
</dbReference>
<evidence type="ECO:0000313" key="8">
    <source>
        <dbReference type="Proteomes" id="UP000599523"/>
    </source>
</evidence>
<feature type="compositionally biased region" description="Basic and acidic residues" evidence="5">
    <location>
        <begin position="101"/>
        <end position="117"/>
    </location>
</feature>
<keyword evidence="8" id="KW-1185">Reference proteome</keyword>
<feature type="domain" description="RNA-binding S4" evidence="6">
    <location>
        <begin position="18"/>
        <end position="78"/>
    </location>
</feature>
<organism evidence="7 8">
    <name type="scientific">Azoarcus taiwanensis</name>
    <dbReference type="NCBI Taxonomy" id="666964"/>
    <lineage>
        <taxon>Bacteria</taxon>
        <taxon>Pseudomonadati</taxon>
        <taxon>Pseudomonadota</taxon>
        <taxon>Betaproteobacteria</taxon>
        <taxon>Rhodocyclales</taxon>
        <taxon>Zoogloeaceae</taxon>
        <taxon>Azoarcus</taxon>
    </lineage>
</organism>
<evidence type="ECO:0000256" key="1">
    <source>
        <dbReference type="ARBA" id="ARBA00008396"/>
    </source>
</evidence>
<dbReference type="SUPFAM" id="SSF55174">
    <property type="entry name" value="Alpha-L RNA-binding motif"/>
    <property type="match status" value="1"/>
</dbReference>
<keyword evidence="2 4" id="KW-0694">RNA-binding</keyword>
<comment type="caution">
    <text evidence="7">The sequence shown here is derived from an EMBL/GenBank/DDBJ whole genome shotgun (WGS) entry which is preliminary data.</text>
</comment>
<proteinExistence type="inferred from homology"/>
<feature type="region of interest" description="Disordered" evidence="5">
    <location>
        <begin position="95"/>
        <end position="147"/>
    </location>
</feature>
<feature type="compositionally biased region" description="Basic and acidic residues" evidence="5">
    <location>
        <begin position="131"/>
        <end position="147"/>
    </location>
</feature>
<accession>A0A972JAN7</accession>
<name>A0A972JAN7_9RHOO</name>
<dbReference type="PIRSF" id="PIRSF016821">
    <property type="entry name" value="HSP15"/>
    <property type="match status" value="1"/>
</dbReference>
<gene>
    <name evidence="7" type="ORF">GPA21_09855</name>
</gene>
<evidence type="ECO:0000256" key="3">
    <source>
        <dbReference type="ARBA" id="ARBA00023125"/>
    </source>
</evidence>
<keyword evidence="3" id="KW-0238">DNA-binding</keyword>
<dbReference type="InterPro" id="IPR036986">
    <property type="entry name" value="S4_RNA-bd_sf"/>
</dbReference>
<dbReference type="InterPro" id="IPR025708">
    <property type="entry name" value="HSP15"/>
</dbReference>
<dbReference type="RefSeq" id="WP_168988030.1">
    <property type="nucleotide sequence ID" value="NZ_CAWPHM010000274.1"/>
</dbReference>
<comment type="similarity">
    <text evidence="1">Belongs to the HSP15 family.</text>
</comment>
<dbReference type="PROSITE" id="PS50889">
    <property type="entry name" value="S4"/>
    <property type="match status" value="1"/>
</dbReference>
<evidence type="ECO:0000259" key="6">
    <source>
        <dbReference type="SMART" id="SM00363"/>
    </source>
</evidence>
<dbReference type="GO" id="GO:0043023">
    <property type="term" value="F:ribosomal large subunit binding"/>
    <property type="evidence" value="ECO:0007669"/>
    <property type="project" value="InterPro"/>
</dbReference>
<evidence type="ECO:0000313" key="7">
    <source>
        <dbReference type="EMBL" id="NMG03278.1"/>
    </source>
</evidence>
<dbReference type="EMBL" id="WTVM01000049">
    <property type="protein sequence ID" value="NMG03278.1"/>
    <property type="molecule type" value="Genomic_DNA"/>
</dbReference>
<sequence>MPDPNTATQANAPDGEPLRLDKWLWAARFYKTRSLARQAIEAGHVRANGVSAKPSRPARIGDLIEIKRGEHAIECNIRRLSNQRGSASIAATLYEETPGSIDRREQISAERRLHSDAYRPGGTRPTKRERRNLDRWRGKGETEPTTE</sequence>
<protein>
    <submittedName>
        <fullName evidence="7">RNA-binding S4 domain-containing protein</fullName>
    </submittedName>
</protein>
<dbReference type="SMART" id="SM00363">
    <property type="entry name" value="S4"/>
    <property type="match status" value="1"/>
</dbReference>
<evidence type="ECO:0000256" key="4">
    <source>
        <dbReference type="PROSITE-ProRule" id="PRU00182"/>
    </source>
</evidence>
<dbReference type="Gene3D" id="3.10.290.10">
    <property type="entry name" value="RNA-binding S4 domain"/>
    <property type="match status" value="1"/>
</dbReference>
<dbReference type="CDD" id="cd00165">
    <property type="entry name" value="S4"/>
    <property type="match status" value="1"/>
</dbReference>
<dbReference type="Pfam" id="PF01479">
    <property type="entry name" value="S4"/>
    <property type="match status" value="1"/>
</dbReference>
<evidence type="ECO:0000256" key="2">
    <source>
        <dbReference type="ARBA" id="ARBA00022884"/>
    </source>
</evidence>
<evidence type="ECO:0000256" key="5">
    <source>
        <dbReference type="SAM" id="MobiDB-lite"/>
    </source>
</evidence>
<dbReference type="Proteomes" id="UP000599523">
    <property type="component" value="Unassembled WGS sequence"/>
</dbReference>
<dbReference type="GO" id="GO:0003677">
    <property type="term" value="F:DNA binding"/>
    <property type="evidence" value="ECO:0007669"/>
    <property type="project" value="UniProtKB-KW"/>
</dbReference>
<dbReference type="GO" id="GO:0034605">
    <property type="term" value="P:cellular response to heat"/>
    <property type="evidence" value="ECO:0007669"/>
    <property type="project" value="InterPro"/>
</dbReference>